<keyword evidence="2 5" id="KW-0238">DNA-binding</keyword>
<feature type="domain" description="HTH gntR-type" evidence="4">
    <location>
        <begin position="80"/>
        <end position="147"/>
    </location>
</feature>
<dbReference type="PANTHER" id="PTHR43537:SF51">
    <property type="entry name" value="HTH-TYPE TRANSCRIPTIONAL REGULATOR LGOR-RELATED"/>
    <property type="match status" value="1"/>
</dbReference>
<evidence type="ECO:0000256" key="2">
    <source>
        <dbReference type="ARBA" id="ARBA00023125"/>
    </source>
</evidence>
<evidence type="ECO:0000313" key="6">
    <source>
        <dbReference type="Proteomes" id="UP001241603"/>
    </source>
</evidence>
<evidence type="ECO:0000256" key="3">
    <source>
        <dbReference type="ARBA" id="ARBA00023163"/>
    </source>
</evidence>
<organism evidence="5 6">
    <name type="scientific">Kaistia dalseonensis</name>
    <dbReference type="NCBI Taxonomy" id="410840"/>
    <lineage>
        <taxon>Bacteria</taxon>
        <taxon>Pseudomonadati</taxon>
        <taxon>Pseudomonadota</taxon>
        <taxon>Alphaproteobacteria</taxon>
        <taxon>Hyphomicrobiales</taxon>
        <taxon>Kaistiaceae</taxon>
        <taxon>Kaistia</taxon>
    </lineage>
</organism>
<sequence>MTKPNTLFKEAYNSCLGMLSMDASLPSETELSARLKVSRTTVRSVLTAMVDAGLLHWEKTSKQVIRLPVAADYFPDSETDSISSVIERAFMARILSGRMTMGDRISEADLARDIGVSTSAVREFLIRFSRFGIIEKQRNRHWVLKGFTEEFALELFEVREMFEIRSTHAFIRLPAQHPAWTALERIEAEHRALLEAIDTRYRDFSELDERFHRLIHNASQNRFILEFYEIISMIFHYHYQWNKAGEKERNRVAIEEHLRYVEGLRSRSLIDAEYLCRKHLISARQTLLTSLEQPTPSSEVRKRLRPALIA</sequence>
<evidence type="ECO:0000259" key="4">
    <source>
        <dbReference type="PROSITE" id="PS50949"/>
    </source>
</evidence>
<dbReference type="InterPro" id="IPR008920">
    <property type="entry name" value="TF_FadR/GntR_C"/>
</dbReference>
<comment type="caution">
    <text evidence="5">The sequence shown here is derived from an EMBL/GenBank/DDBJ whole genome shotgun (WGS) entry which is preliminary data.</text>
</comment>
<reference evidence="5 6" key="1">
    <citation type="submission" date="2023-07" db="EMBL/GenBank/DDBJ databases">
        <title>Genomic Encyclopedia of Type Strains, Phase IV (KMG-IV): sequencing the most valuable type-strain genomes for metagenomic binning, comparative biology and taxonomic classification.</title>
        <authorList>
            <person name="Goeker M."/>
        </authorList>
    </citation>
    <scope>NUCLEOTIDE SEQUENCE [LARGE SCALE GENOMIC DNA]</scope>
    <source>
        <strain evidence="5 6">B6-8</strain>
    </source>
</reference>
<dbReference type="InterPro" id="IPR011711">
    <property type="entry name" value="GntR_C"/>
</dbReference>
<dbReference type="RefSeq" id="WP_266350274.1">
    <property type="nucleotide sequence ID" value="NZ_JAPKNG010000005.1"/>
</dbReference>
<dbReference type="PRINTS" id="PR00035">
    <property type="entry name" value="HTHGNTR"/>
</dbReference>
<dbReference type="Pfam" id="PF07729">
    <property type="entry name" value="FCD"/>
    <property type="match status" value="1"/>
</dbReference>
<proteinExistence type="predicted"/>
<dbReference type="GO" id="GO:0003677">
    <property type="term" value="F:DNA binding"/>
    <property type="evidence" value="ECO:0007669"/>
    <property type="project" value="UniProtKB-KW"/>
</dbReference>
<keyword evidence="3" id="KW-0804">Transcription</keyword>
<dbReference type="Pfam" id="PF00392">
    <property type="entry name" value="GntR"/>
    <property type="match status" value="2"/>
</dbReference>
<dbReference type="Gene3D" id="1.20.120.530">
    <property type="entry name" value="GntR ligand-binding domain-like"/>
    <property type="match status" value="1"/>
</dbReference>
<dbReference type="PANTHER" id="PTHR43537">
    <property type="entry name" value="TRANSCRIPTIONAL REGULATOR, GNTR FAMILY"/>
    <property type="match status" value="1"/>
</dbReference>
<dbReference type="EMBL" id="JAUSVO010000005">
    <property type="protein sequence ID" value="MDQ0439389.1"/>
    <property type="molecule type" value="Genomic_DNA"/>
</dbReference>
<evidence type="ECO:0000313" key="5">
    <source>
        <dbReference type="EMBL" id="MDQ0439389.1"/>
    </source>
</evidence>
<accession>A0ABU0HAP4</accession>
<keyword evidence="1" id="KW-0805">Transcription regulation</keyword>
<dbReference type="InterPro" id="IPR000524">
    <property type="entry name" value="Tscrpt_reg_HTH_GntR"/>
</dbReference>
<dbReference type="Gene3D" id="1.10.10.10">
    <property type="entry name" value="Winged helix-like DNA-binding domain superfamily/Winged helix DNA-binding domain"/>
    <property type="match status" value="2"/>
</dbReference>
<keyword evidence="6" id="KW-1185">Reference proteome</keyword>
<dbReference type="InterPro" id="IPR036390">
    <property type="entry name" value="WH_DNA-bd_sf"/>
</dbReference>
<dbReference type="SUPFAM" id="SSF48008">
    <property type="entry name" value="GntR ligand-binding domain-like"/>
    <property type="match status" value="1"/>
</dbReference>
<dbReference type="InterPro" id="IPR036388">
    <property type="entry name" value="WH-like_DNA-bd_sf"/>
</dbReference>
<gene>
    <name evidence="5" type="ORF">QO014_003790</name>
</gene>
<evidence type="ECO:0000256" key="1">
    <source>
        <dbReference type="ARBA" id="ARBA00023015"/>
    </source>
</evidence>
<dbReference type="SUPFAM" id="SSF46785">
    <property type="entry name" value="Winged helix' DNA-binding domain"/>
    <property type="match status" value="2"/>
</dbReference>
<dbReference type="Proteomes" id="UP001241603">
    <property type="component" value="Unassembled WGS sequence"/>
</dbReference>
<dbReference type="SMART" id="SM00895">
    <property type="entry name" value="FCD"/>
    <property type="match status" value="1"/>
</dbReference>
<protein>
    <submittedName>
        <fullName evidence="5">DNA-binding GntR family transcriptional regulator</fullName>
    </submittedName>
</protein>
<name>A0ABU0HAP4_9HYPH</name>
<dbReference type="PROSITE" id="PS50949">
    <property type="entry name" value="HTH_GNTR"/>
    <property type="match status" value="1"/>
</dbReference>